<sequence length="732" mass="79603">MTNSLTIRRLGLALVLITIAAGPLFHGYFFPIPTLAATSVLSLSFGVWLYGRRKERIATPLFDGWADRTLLALSGWVILVALWSIYLRGTIDLLLMTISAYLVHLMLRQESSPVTRVWIVRILSASALLVAIAGLLEYSGFFMEYPALGNLLGIEPQRSRIYTLFQYPNTAAAFFVATIVLQNAALIQSRPRAEKLSLAAVSGIIAATFLFTLSRGGILVAPIAVLLLWVGLSREHLVPSLLHLISAVALPAGVAFYPILKAAPADNWAAVLLWAAAAGAVGALATWGLEVVERLPRQARVIALAALVAVLAIGGLAAARTLDGALPRVFGRITQLDASDLTQNARFEYLRDALKLTARRPWGHGGGAWLRTYQQVQTVHYVARDPHSHYALMLVEAGVPGLLLMLAPVALSTYTSFRHRKADPLRWAMAAVALTLAVHAAIDIDLSYYMLWLLLWALLGASQPDPEPRPLKVERPVVFPALLVVSTAVLLLSSSLLTAARAYDRAATAVLLGDNDTALRAGTRAIQLDPLNSQFRTMIPTPENIRRALDLDPRNEELWRFVSDLFEEQGDSEAALAAAQQALQLRPMSINHYERVAQLMVAKMTGFLEKGQTSEAVTIANDLVALGQAVEERGAPSLERQKSTFYAYPALTWTSRLNLAVGKAYLVSGDLPAAQERLAAALEDEQTAADAALWLHALYTRTGDEEALRTLRPLPSETSLSSSLYAALTAIR</sequence>
<dbReference type="Gene3D" id="1.25.40.10">
    <property type="entry name" value="Tetratricopeptide repeat domain"/>
    <property type="match status" value="1"/>
</dbReference>
<dbReference type="InterPro" id="IPR019734">
    <property type="entry name" value="TPR_rpt"/>
</dbReference>
<feature type="transmembrane region" description="Helical" evidence="6">
    <location>
        <begin position="271"/>
        <end position="289"/>
    </location>
</feature>
<evidence type="ECO:0000256" key="6">
    <source>
        <dbReference type="SAM" id="Phobius"/>
    </source>
</evidence>
<dbReference type="EMBL" id="JAGGLG010000008">
    <property type="protein sequence ID" value="MBP2017881.1"/>
    <property type="molecule type" value="Genomic_DNA"/>
</dbReference>
<keyword evidence="2 6" id="KW-0812">Transmembrane</keyword>
<feature type="domain" description="O-antigen ligase-related" evidence="7">
    <location>
        <begin position="276"/>
        <end position="405"/>
    </location>
</feature>
<evidence type="ECO:0000313" key="9">
    <source>
        <dbReference type="Proteomes" id="UP001519289"/>
    </source>
</evidence>
<feature type="transmembrane region" description="Helical" evidence="6">
    <location>
        <begin position="161"/>
        <end position="181"/>
    </location>
</feature>
<evidence type="ECO:0000256" key="2">
    <source>
        <dbReference type="ARBA" id="ARBA00022692"/>
    </source>
</evidence>
<feature type="transmembrane region" description="Helical" evidence="6">
    <location>
        <begin position="241"/>
        <end position="259"/>
    </location>
</feature>
<dbReference type="PROSITE" id="PS50005">
    <property type="entry name" value="TPR"/>
    <property type="match status" value="1"/>
</dbReference>
<reference evidence="8 9" key="1">
    <citation type="submission" date="2021-03" db="EMBL/GenBank/DDBJ databases">
        <title>Genomic Encyclopedia of Type Strains, Phase IV (KMG-IV): sequencing the most valuable type-strain genomes for metagenomic binning, comparative biology and taxonomic classification.</title>
        <authorList>
            <person name="Goeker M."/>
        </authorList>
    </citation>
    <scope>NUCLEOTIDE SEQUENCE [LARGE SCALE GENOMIC DNA]</scope>
    <source>
        <strain evidence="8 9">DSM 27138</strain>
    </source>
</reference>
<keyword evidence="4 6" id="KW-0472">Membrane</keyword>
<evidence type="ECO:0000259" key="7">
    <source>
        <dbReference type="Pfam" id="PF04932"/>
    </source>
</evidence>
<comment type="caution">
    <text evidence="8">The sequence shown here is derived from an EMBL/GenBank/DDBJ whole genome shotgun (WGS) entry which is preliminary data.</text>
</comment>
<feature type="transmembrane region" description="Helical" evidence="6">
    <location>
        <begin position="217"/>
        <end position="234"/>
    </location>
</feature>
<feature type="transmembrane region" description="Helical" evidence="6">
    <location>
        <begin position="301"/>
        <end position="319"/>
    </location>
</feature>
<accession>A0ABS4JSK4</accession>
<organism evidence="8 9">
    <name type="scientific">Symbiobacterium terraclitae</name>
    <dbReference type="NCBI Taxonomy" id="557451"/>
    <lineage>
        <taxon>Bacteria</taxon>
        <taxon>Bacillati</taxon>
        <taxon>Bacillota</taxon>
        <taxon>Clostridia</taxon>
        <taxon>Eubacteriales</taxon>
        <taxon>Symbiobacteriaceae</taxon>
        <taxon>Symbiobacterium</taxon>
    </lineage>
</organism>
<comment type="subcellular location">
    <subcellularLocation>
        <location evidence="1">Membrane</location>
        <topology evidence="1">Multi-pass membrane protein</topology>
    </subcellularLocation>
</comment>
<keyword evidence="9" id="KW-1185">Reference proteome</keyword>
<dbReference type="RefSeq" id="WP_209466025.1">
    <property type="nucleotide sequence ID" value="NZ_JAGGLG010000008.1"/>
</dbReference>
<feature type="transmembrane region" description="Helical" evidence="6">
    <location>
        <begin position="427"/>
        <end position="457"/>
    </location>
</feature>
<feature type="transmembrane region" description="Helical" evidence="6">
    <location>
        <begin position="390"/>
        <end position="415"/>
    </location>
</feature>
<dbReference type="InterPro" id="IPR051533">
    <property type="entry name" value="WaaL-like"/>
</dbReference>
<evidence type="ECO:0000256" key="4">
    <source>
        <dbReference type="ARBA" id="ARBA00023136"/>
    </source>
</evidence>
<feature type="transmembrane region" description="Helical" evidence="6">
    <location>
        <begin position="193"/>
        <end position="211"/>
    </location>
</feature>
<feature type="repeat" description="TPR" evidence="5">
    <location>
        <begin position="556"/>
        <end position="589"/>
    </location>
</feature>
<proteinExistence type="predicted"/>
<evidence type="ECO:0000256" key="1">
    <source>
        <dbReference type="ARBA" id="ARBA00004141"/>
    </source>
</evidence>
<protein>
    <submittedName>
        <fullName evidence="8">Tetratricopeptide (TPR) repeat protein</fullName>
    </submittedName>
</protein>
<keyword evidence="3 6" id="KW-1133">Transmembrane helix</keyword>
<dbReference type="InterPro" id="IPR011990">
    <property type="entry name" value="TPR-like_helical_dom_sf"/>
</dbReference>
<evidence type="ECO:0000256" key="5">
    <source>
        <dbReference type="PROSITE-ProRule" id="PRU00339"/>
    </source>
</evidence>
<dbReference type="PANTHER" id="PTHR37422">
    <property type="entry name" value="TEICHURONIC ACID BIOSYNTHESIS PROTEIN TUAE"/>
    <property type="match status" value="1"/>
</dbReference>
<dbReference type="Pfam" id="PF04932">
    <property type="entry name" value="Wzy_C"/>
    <property type="match status" value="1"/>
</dbReference>
<dbReference type="Proteomes" id="UP001519289">
    <property type="component" value="Unassembled WGS sequence"/>
</dbReference>
<feature type="transmembrane region" description="Helical" evidence="6">
    <location>
        <begin position="119"/>
        <end position="141"/>
    </location>
</feature>
<feature type="transmembrane region" description="Helical" evidence="6">
    <location>
        <begin position="477"/>
        <end position="497"/>
    </location>
</feature>
<name>A0ABS4JSK4_9FIRM</name>
<keyword evidence="5" id="KW-0802">TPR repeat</keyword>
<feature type="transmembrane region" description="Helical" evidence="6">
    <location>
        <begin position="70"/>
        <end position="85"/>
    </location>
</feature>
<dbReference type="InterPro" id="IPR007016">
    <property type="entry name" value="O-antigen_ligase-rel_domated"/>
</dbReference>
<evidence type="ECO:0000256" key="3">
    <source>
        <dbReference type="ARBA" id="ARBA00022989"/>
    </source>
</evidence>
<feature type="transmembrane region" description="Helical" evidence="6">
    <location>
        <begin position="31"/>
        <end position="50"/>
    </location>
</feature>
<feature type="transmembrane region" description="Helical" evidence="6">
    <location>
        <begin position="91"/>
        <end position="107"/>
    </location>
</feature>
<gene>
    <name evidence="8" type="ORF">J2Z79_001267</name>
</gene>
<dbReference type="SUPFAM" id="SSF48452">
    <property type="entry name" value="TPR-like"/>
    <property type="match status" value="1"/>
</dbReference>
<dbReference type="PANTHER" id="PTHR37422:SF13">
    <property type="entry name" value="LIPOPOLYSACCHARIDE BIOSYNTHESIS PROTEIN PA4999-RELATED"/>
    <property type="match status" value="1"/>
</dbReference>
<evidence type="ECO:0000313" key="8">
    <source>
        <dbReference type="EMBL" id="MBP2017881.1"/>
    </source>
</evidence>